<dbReference type="Pfam" id="PF03102">
    <property type="entry name" value="NeuB"/>
    <property type="match status" value="1"/>
</dbReference>
<dbReference type="InterPro" id="IPR013132">
    <property type="entry name" value="PseI/NeuA/B-like_N"/>
</dbReference>
<dbReference type="GO" id="GO:0016051">
    <property type="term" value="P:carbohydrate biosynthetic process"/>
    <property type="evidence" value="ECO:0007669"/>
    <property type="project" value="InterPro"/>
</dbReference>
<dbReference type="Gene3D" id="3.90.1210.10">
    <property type="entry name" value="Antifreeze-like/N-acetylneuraminic acid synthase C-terminal domain"/>
    <property type="match status" value="1"/>
</dbReference>
<protein>
    <submittedName>
        <fullName evidence="2">NeuB family</fullName>
    </submittedName>
</protein>
<dbReference type="GO" id="GO:0047444">
    <property type="term" value="F:N-acylneuraminate-9-phosphate synthase activity"/>
    <property type="evidence" value="ECO:0007669"/>
    <property type="project" value="TreeGrafter"/>
</dbReference>
<accession>A0A5B8IEV1</accession>
<name>A0A5B8IEV1_9VIRU</name>
<dbReference type="InterPro" id="IPR006190">
    <property type="entry name" value="SAF_AFP_Neu5Ac"/>
</dbReference>
<proteinExistence type="predicted"/>
<dbReference type="SUPFAM" id="SSF51569">
    <property type="entry name" value="Aldolase"/>
    <property type="match status" value="1"/>
</dbReference>
<dbReference type="EMBL" id="MK250085">
    <property type="protein sequence ID" value="QDY51828.1"/>
    <property type="molecule type" value="Genomic_DNA"/>
</dbReference>
<dbReference type="PROSITE" id="PS50844">
    <property type="entry name" value="AFP_LIKE"/>
    <property type="match status" value="1"/>
</dbReference>
<dbReference type="InterPro" id="IPR036732">
    <property type="entry name" value="AFP_Neu5c_C_sf"/>
</dbReference>
<dbReference type="InterPro" id="IPR013785">
    <property type="entry name" value="Aldolase_TIM"/>
</dbReference>
<organism evidence="2">
    <name type="scientific">Mimiviridae sp. ChoanoV1</name>
    <dbReference type="NCBI Taxonomy" id="2596887"/>
    <lineage>
        <taxon>Viruses</taxon>
        <taxon>Varidnaviria</taxon>
        <taxon>Bamfordvirae</taxon>
        <taxon>Nucleocytoviricota</taxon>
        <taxon>Megaviricetes</taxon>
        <taxon>Imitervirales</taxon>
        <taxon>Schizomimiviridae</taxon>
    </lineage>
</organism>
<dbReference type="InterPro" id="IPR013974">
    <property type="entry name" value="SAF"/>
</dbReference>
<dbReference type="CDD" id="cd11615">
    <property type="entry name" value="SAF_NeuB_like"/>
    <property type="match status" value="1"/>
</dbReference>
<dbReference type="InterPro" id="IPR057736">
    <property type="entry name" value="SAF_PseI/NeuA/NeuB"/>
</dbReference>
<evidence type="ECO:0000313" key="2">
    <source>
        <dbReference type="EMBL" id="QDY51828.1"/>
    </source>
</evidence>
<dbReference type="SUPFAM" id="SSF51269">
    <property type="entry name" value="AFP III-like domain"/>
    <property type="match status" value="1"/>
</dbReference>
<gene>
    <name evidence="2" type="ORF">1_213</name>
</gene>
<feature type="domain" description="AFP-like" evidence="1">
    <location>
        <begin position="290"/>
        <end position="346"/>
    </location>
</feature>
<dbReference type="Pfam" id="PF08666">
    <property type="entry name" value="SAF"/>
    <property type="match status" value="1"/>
</dbReference>
<dbReference type="InterPro" id="IPR051690">
    <property type="entry name" value="PseI-like"/>
</dbReference>
<sequence length="346" mass="38546">MLSPKDIGLSDSNNVYVIAEAGINHNGSIELAKQLIDLAKRSGSDAVKFQKRTINRILTKEGLNKIYDTPNSYGRTYGEHKEFLEFSFDEFRQLKSYADKVGIPLTASGWDEESIDFLDSINVPFFKMASADLTNHPLLEHTAKKGRPMILSTGMANLDDVIAAYEVVSIHNQNIALLQCTSSYPTENKDIHLNVIRKYQKIFNKCVIGYSGHEKGIAISTSAVALGSKIIERHFTLDRTMKGGDHAASLEEPGLTKLIRDIRVVEEALGSDEKRKLLSEEKCFIKLSKSIVSTRDLKKGEIITRDMLTTKGPGSGISPKRMGFIIGKTINRDIEEDSVIYEEDIC</sequence>
<dbReference type="Gene3D" id="3.20.20.70">
    <property type="entry name" value="Aldolase class I"/>
    <property type="match status" value="1"/>
</dbReference>
<dbReference type="SMART" id="SM00858">
    <property type="entry name" value="SAF"/>
    <property type="match status" value="1"/>
</dbReference>
<dbReference type="PANTHER" id="PTHR42966">
    <property type="entry name" value="N-ACETYLNEURAMINATE SYNTHASE"/>
    <property type="match status" value="1"/>
</dbReference>
<evidence type="ECO:0000259" key="1">
    <source>
        <dbReference type="PROSITE" id="PS50844"/>
    </source>
</evidence>
<reference evidence="2" key="1">
    <citation type="submission" date="2018-11" db="EMBL/GenBank/DDBJ databases">
        <title>A distinct lineage of giant viruses engineers rhodopsin photosystems in predatory marine eukaryotes.</title>
        <authorList>
            <person name="Needham D.M."/>
            <person name="Yoshizawa S."/>
            <person name="Hosaka T."/>
            <person name="Poirier C."/>
            <person name="Choi C.-J."/>
            <person name="Hehenberger E."/>
            <person name="Irwin N.A.T."/>
            <person name="Wilken S."/>
            <person name="Yung C.-M."/>
            <person name="Bachy C."/>
            <person name="Kurihara R."/>
            <person name="Nakajima Y."/>
            <person name="Kojima K."/>
            <person name="Kimura-Someya T."/>
            <person name="Leonard G."/>
            <person name="Malmstrom R.R."/>
            <person name="Mende D."/>
            <person name="Olson D.K."/>
            <person name="Sudo Y."/>
            <person name="Sudek S."/>
            <person name="Richards T.A."/>
            <person name="DeLong E.F."/>
            <person name="Keeling P.J."/>
            <person name="Santoro A.E."/>
            <person name="Shirouzu M."/>
            <person name="Iwasaki W."/>
            <person name="Worden A.Z."/>
        </authorList>
    </citation>
    <scope>NUCLEOTIDE SEQUENCE</scope>
</reference>
<dbReference type="PANTHER" id="PTHR42966:SF1">
    <property type="entry name" value="SIALIC ACID SYNTHASE"/>
    <property type="match status" value="1"/>
</dbReference>